<dbReference type="PANTHER" id="PTHR33164:SF64">
    <property type="entry name" value="TRANSCRIPTIONAL REGULATOR SLYA"/>
    <property type="match status" value="1"/>
</dbReference>
<dbReference type="PROSITE" id="PS50995">
    <property type="entry name" value="HTH_MARR_2"/>
    <property type="match status" value="1"/>
</dbReference>
<dbReference type="Proteomes" id="UP000321638">
    <property type="component" value="Unassembled WGS sequence"/>
</dbReference>
<evidence type="ECO:0000256" key="2">
    <source>
        <dbReference type="ARBA" id="ARBA00023125"/>
    </source>
</evidence>
<dbReference type="InterPro" id="IPR036388">
    <property type="entry name" value="WH-like_DNA-bd_sf"/>
</dbReference>
<comment type="caution">
    <text evidence="5">The sequence shown here is derived from an EMBL/GenBank/DDBJ whole genome shotgun (WGS) entry which is preliminary data.</text>
</comment>
<dbReference type="Gene3D" id="1.10.10.10">
    <property type="entry name" value="Winged helix-like DNA-binding domain superfamily/Winged helix DNA-binding domain"/>
    <property type="match status" value="1"/>
</dbReference>
<proteinExistence type="predicted"/>
<evidence type="ECO:0000313" key="5">
    <source>
        <dbReference type="EMBL" id="TXL81910.1"/>
    </source>
</evidence>
<keyword evidence="3" id="KW-0804">Transcription</keyword>
<accession>A0A5C8PVL4</accession>
<keyword evidence="6" id="KW-1185">Reference proteome</keyword>
<name>A0A5C8PVL4_9HYPH</name>
<dbReference type="OrthoDB" id="8906692at2"/>
<dbReference type="GO" id="GO:0003700">
    <property type="term" value="F:DNA-binding transcription factor activity"/>
    <property type="evidence" value="ECO:0007669"/>
    <property type="project" value="InterPro"/>
</dbReference>
<dbReference type="EMBL" id="VDUZ01000002">
    <property type="protein sequence ID" value="TXL81910.1"/>
    <property type="molecule type" value="Genomic_DNA"/>
</dbReference>
<dbReference type="PRINTS" id="PR00598">
    <property type="entry name" value="HTHMARR"/>
</dbReference>
<dbReference type="InterPro" id="IPR036390">
    <property type="entry name" value="WH_DNA-bd_sf"/>
</dbReference>
<dbReference type="SMART" id="SM00347">
    <property type="entry name" value="HTH_MARR"/>
    <property type="match status" value="1"/>
</dbReference>
<reference evidence="5 6" key="1">
    <citation type="submission" date="2019-06" db="EMBL/GenBank/DDBJ databases">
        <title>New taxonomy in bacterial strain CC-CFT640, isolated from vineyard.</title>
        <authorList>
            <person name="Lin S.-Y."/>
            <person name="Tsai C.-F."/>
            <person name="Young C.-C."/>
        </authorList>
    </citation>
    <scope>NUCLEOTIDE SEQUENCE [LARGE SCALE GENOMIC DNA]</scope>
    <source>
        <strain evidence="5 6">CC-CFT640</strain>
    </source>
</reference>
<dbReference type="InterPro" id="IPR039422">
    <property type="entry name" value="MarR/SlyA-like"/>
</dbReference>
<evidence type="ECO:0000313" key="6">
    <source>
        <dbReference type="Proteomes" id="UP000321638"/>
    </source>
</evidence>
<dbReference type="SUPFAM" id="SSF46785">
    <property type="entry name" value="Winged helix' DNA-binding domain"/>
    <property type="match status" value="1"/>
</dbReference>
<evidence type="ECO:0000259" key="4">
    <source>
        <dbReference type="PROSITE" id="PS50995"/>
    </source>
</evidence>
<protein>
    <submittedName>
        <fullName evidence="5">Winged helix-turn-helix transcriptional regulator</fullName>
    </submittedName>
</protein>
<gene>
    <name evidence="5" type="ORF">FHP25_02255</name>
</gene>
<sequence length="145" mass="16062">MLPLDNYIPYLLNRAGARIAQSFSDEMRALGTTLQAWRVLAALRDRDGPRVSELSDRTSIEISTLSRVLDGMETQGLIARRRAADDGRVVTLHVAPAGRRLTDRIVPIAERYERVAVTGLSSSETETLKQLLRRVYANMDGLGAP</sequence>
<evidence type="ECO:0000256" key="1">
    <source>
        <dbReference type="ARBA" id="ARBA00023015"/>
    </source>
</evidence>
<dbReference type="AlphaFoldDB" id="A0A5C8PVL4"/>
<evidence type="ECO:0000256" key="3">
    <source>
        <dbReference type="ARBA" id="ARBA00023163"/>
    </source>
</evidence>
<dbReference type="InterPro" id="IPR000835">
    <property type="entry name" value="HTH_MarR-typ"/>
</dbReference>
<feature type="domain" description="HTH marR-type" evidence="4">
    <location>
        <begin position="5"/>
        <end position="137"/>
    </location>
</feature>
<dbReference type="GO" id="GO:0003677">
    <property type="term" value="F:DNA binding"/>
    <property type="evidence" value="ECO:0007669"/>
    <property type="project" value="UniProtKB-KW"/>
</dbReference>
<dbReference type="PANTHER" id="PTHR33164">
    <property type="entry name" value="TRANSCRIPTIONAL REGULATOR, MARR FAMILY"/>
    <property type="match status" value="1"/>
</dbReference>
<organism evidence="5 6">
    <name type="scientific">Vineibacter terrae</name>
    <dbReference type="NCBI Taxonomy" id="2586908"/>
    <lineage>
        <taxon>Bacteria</taxon>
        <taxon>Pseudomonadati</taxon>
        <taxon>Pseudomonadota</taxon>
        <taxon>Alphaproteobacteria</taxon>
        <taxon>Hyphomicrobiales</taxon>
        <taxon>Vineibacter</taxon>
    </lineage>
</organism>
<dbReference type="Pfam" id="PF12802">
    <property type="entry name" value="MarR_2"/>
    <property type="match status" value="1"/>
</dbReference>
<dbReference type="RefSeq" id="WP_147845265.1">
    <property type="nucleotide sequence ID" value="NZ_VDUZ01000002.1"/>
</dbReference>
<dbReference type="GO" id="GO:0006950">
    <property type="term" value="P:response to stress"/>
    <property type="evidence" value="ECO:0007669"/>
    <property type="project" value="TreeGrafter"/>
</dbReference>
<keyword evidence="1" id="KW-0805">Transcription regulation</keyword>
<keyword evidence="2" id="KW-0238">DNA-binding</keyword>